<dbReference type="Pfam" id="PF01535">
    <property type="entry name" value="PPR"/>
    <property type="match status" value="1"/>
</dbReference>
<dbReference type="InterPro" id="IPR002885">
    <property type="entry name" value="PPR_rpt"/>
</dbReference>
<organism evidence="4 5">
    <name type="scientific">Phoenix dactylifera</name>
    <name type="common">Date palm</name>
    <dbReference type="NCBI Taxonomy" id="42345"/>
    <lineage>
        <taxon>Eukaryota</taxon>
        <taxon>Viridiplantae</taxon>
        <taxon>Streptophyta</taxon>
        <taxon>Embryophyta</taxon>
        <taxon>Tracheophyta</taxon>
        <taxon>Spermatophyta</taxon>
        <taxon>Magnoliopsida</taxon>
        <taxon>Liliopsida</taxon>
        <taxon>Arecaceae</taxon>
        <taxon>Coryphoideae</taxon>
        <taxon>Phoeniceae</taxon>
        <taxon>Phoenix</taxon>
    </lineage>
</organism>
<evidence type="ECO:0000313" key="4">
    <source>
        <dbReference type="Proteomes" id="UP000228380"/>
    </source>
</evidence>
<dbReference type="Pfam" id="PF13041">
    <property type="entry name" value="PPR_2"/>
    <property type="match status" value="2"/>
</dbReference>
<dbReference type="RefSeq" id="XP_008809852.2">
    <property type="nucleotide sequence ID" value="XM_008811630.3"/>
</dbReference>
<reference evidence="5" key="1">
    <citation type="submission" date="2025-08" db="UniProtKB">
        <authorList>
            <consortium name="RefSeq"/>
        </authorList>
    </citation>
    <scope>IDENTIFICATION</scope>
    <source>
        <tissue evidence="5">Young leaves</tissue>
    </source>
</reference>
<feature type="repeat" description="PPR" evidence="3">
    <location>
        <begin position="525"/>
        <end position="559"/>
    </location>
</feature>
<dbReference type="InterPro" id="IPR011990">
    <property type="entry name" value="TPR-like_helical_dom_sf"/>
</dbReference>
<evidence type="ECO:0000313" key="5">
    <source>
        <dbReference type="RefSeq" id="XP_008809852.2"/>
    </source>
</evidence>
<dbReference type="Proteomes" id="UP000228380">
    <property type="component" value="Unplaced"/>
</dbReference>
<feature type="repeat" description="PPR" evidence="3">
    <location>
        <begin position="491"/>
        <end position="521"/>
    </location>
</feature>
<dbReference type="NCBIfam" id="TIGR00756">
    <property type="entry name" value="PPR"/>
    <property type="match status" value="4"/>
</dbReference>
<dbReference type="KEGG" id="pda:103721430"/>
<evidence type="ECO:0000256" key="3">
    <source>
        <dbReference type="PROSITE-ProRule" id="PRU00708"/>
    </source>
</evidence>
<keyword evidence="4" id="KW-1185">Reference proteome</keyword>
<protein>
    <submittedName>
        <fullName evidence="5">Pentatricopeptide repeat-containing protein At4g21170</fullName>
    </submittedName>
</protein>
<evidence type="ECO:0000256" key="1">
    <source>
        <dbReference type="ARBA" id="ARBA00007626"/>
    </source>
</evidence>
<evidence type="ECO:0000256" key="2">
    <source>
        <dbReference type="ARBA" id="ARBA00022737"/>
    </source>
</evidence>
<proteinExistence type="inferred from homology"/>
<dbReference type="AlphaFoldDB" id="A0A8B7D003"/>
<name>A0A8B7D003_PHODC</name>
<comment type="similarity">
    <text evidence="1">Belongs to the PPR family. P subfamily.</text>
</comment>
<accession>A0A8B7D003</accession>
<dbReference type="PROSITE" id="PS51375">
    <property type="entry name" value="PPR"/>
    <property type="match status" value="4"/>
</dbReference>
<sequence>MLVRCPHLRRLSTLPTSLKWRNQFRQRALASQISSLLLQRKDWIPLLRPKSSLLSPPAPDLFLHILTRIQSQPEISLRFFNWAKSNLGFHPDLRSLSKMVQILVDSDLLDPAKHLLHPLLRSEPFPAVLDSILRASTCQDSRSRLLSFVLESYASLGSVANGLETFRKIRVLGCQPSTSGCNALLDALCSADRIRSAWCFYAAVVRTGSLPDSNTWALLAKLLCKEGKLQRVVELLRLGYCGFSTYDLVIDCYCRRRKFGAAVGLLNEMYKVNLRPRFGTYSSILDGGCKFGDVGVINSMLREMVVRELLPTVPVLDYDWVIRTLCAQGKTYAAEMFFEIAQEKEIKLGKDIYLCMLRALSEEGRVEEAMRMYRIMSKEGVSVNLKCCVEFVNGICKGEPSEDVDGVLKDVIGGGAFVPTEVSDLSKYIAAQCGKARWKEASELLDLALEKGILVDASCCCTLVEHYCGKGLLDSVIELHDKRKELGGCFDVASYNLLLKALFEERRIGEAIKVFDYMREKNVLSSASFVIMITALCHEKEMRKAMNLHDEMLKVGLKPDDATYKHVISRFV</sequence>
<dbReference type="GeneID" id="103721430"/>
<dbReference type="Gene3D" id="1.25.40.10">
    <property type="entry name" value="Tetratricopeptide repeat domain"/>
    <property type="match status" value="4"/>
</dbReference>
<dbReference type="OrthoDB" id="747253at2759"/>
<keyword evidence="2" id="KW-0677">Repeat</keyword>
<feature type="repeat" description="PPR" evidence="3">
    <location>
        <begin position="242"/>
        <end position="276"/>
    </location>
</feature>
<gene>
    <name evidence="5" type="primary">LOC103721430</name>
</gene>
<dbReference type="PANTHER" id="PTHR47941">
    <property type="entry name" value="PENTATRICOPEPTIDE REPEAT-CONTAINING PROTEIN 3, MITOCHONDRIAL"/>
    <property type="match status" value="1"/>
</dbReference>
<feature type="repeat" description="PPR" evidence="3">
    <location>
        <begin position="349"/>
        <end position="383"/>
    </location>
</feature>